<dbReference type="EMBL" id="CAADRA010007506">
    <property type="protein sequence ID" value="VFU01640.1"/>
    <property type="molecule type" value="Genomic_DNA"/>
</dbReference>
<evidence type="ECO:0000313" key="3">
    <source>
        <dbReference type="Proteomes" id="UP000332933"/>
    </source>
</evidence>
<reference evidence="2 3" key="1">
    <citation type="submission" date="2019-03" db="EMBL/GenBank/DDBJ databases">
        <authorList>
            <person name="Gaulin E."/>
            <person name="Dumas B."/>
        </authorList>
    </citation>
    <scope>NUCLEOTIDE SEQUENCE [LARGE SCALE GENOMIC DNA]</scope>
    <source>
        <strain evidence="2">CBS 568.67</strain>
    </source>
</reference>
<dbReference type="AlphaFoldDB" id="A0A485LS15"/>
<dbReference type="Gene3D" id="2.160.20.120">
    <property type="match status" value="1"/>
</dbReference>
<keyword evidence="3" id="KW-1185">Reference proteome</keyword>
<sequence length="377" mass="39460">MAFIRSSKLSFYLFSMTLNTKHQSPQRWFERTFTALSSISSLVLHVGAVYVSPASASSQATIRVRSNSPSLLDAISVSEHRREWTLSWALDATTHLHGSYVVEIHVPPSSIESISFAAAGVAAVRPSVLATTAAHVALVSLGPGHLLVQEDDAIEANAITLRQMGSGVLQLTASTGLTADVVDVINRHTGVVAIVASAIHASQMSVSNACSGVVCLQATSTFALEDMQLVNRGSGAVRVLADACSIDHLDSCVFGTGSIHVSARRELIARSIESAVRGAGNIEVTCAANAGTATVHHMKLHGNGDVVTNVLASTSSVVEAGAGHVRTTAAVATARKKPCTTLAGTYAETLVPLVPTPQSICKAGRSETWAFDHVHRL</sequence>
<proteinExistence type="predicted"/>
<evidence type="ECO:0000313" key="2">
    <source>
        <dbReference type="EMBL" id="VFU01640.1"/>
    </source>
</evidence>
<evidence type="ECO:0000313" key="1">
    <source>
        <dbReference type="EMBL" id="KAF0682874.1"/>
    </source>
</evidence>
<dbReference type="PANTHER" id="PTHR39200:SF1">
    <property type="entry name" value="AUTO-TRANSPORTER ADHESIN HEAD GIN DOMAIN-CONTAINING PROTEIN-RELATED"/>
    <property type="match status" value="1"/>
</dbReference>
<gene>
    <name evidence="2" type="primary">Aste57867_25009</name>
    <name evidence="1" type="ORF">As57867_024931</name>
    <name evidence="2" type="ORF">ASTE57867_25009</name>
</gene>
<protein>
    <submittedName>
        <fullName evidence="2">Aste57867_25009 protein</fullName>
    </submittedName>
</protein>
<dbReference type="OrthoDB" id="10341625at2759"/>
<dbReference type="Proteomes" id="UP000332933">
    <property type="component" value="Unassembled WGS sequence"/>
</dbReference>
<dbReference type="PANTHER" id="PTHR39200">
    <property type="entry name" value="HYPOTHETICAL EXPORTED PROTEIN"/>
    <property type="match status" value="1"/>
</dbReference>
<reference evidence="1" key="2">
    <citation type="submission" date="2019-06" db="EMBL/GenBank/DDBJ databases">
        <title>Genomics analysis of Aphanomyces spp. identifies a new class of oomycete effector associated with host adaptation.</title>
        <authorList>
            <person name="Gaulin E."/>
        </authorList>
    </citation>
    <scope>NUCLEOTIDE SEQUENCE</scope>
    <source>
        <strain evidence="1">CBS 578.67</strain>
    </source>
</reference>
<dbReference type="EMBL" id="VJMH01007480">
    <property type="protein sequence ID" value="KAF0682874.1"/>
    <property type="molecule type" value="Genomic_DNA"/>
</dbReference>
<organism evidence="2 3">
    <name type="scientific">Aphanomyces stellatus</name>
    <dbReference type="NCBI Taxonomy" id="120398"/>
    <lineage>
        <taxon>Eukaryota</taxon>
        <taxon>Sar</taxon>
        <taxon>Stramenopiles</taxon>
        <taxon>Oomycota</taxon>
        <taxon>Saprolegniomycetes</taxon>
        <taxon>Saprolegniales</taxon>
        <taxon>Verrucalvaceae</taxon>
        <taxon>Aphanomyces</taxon>
    </lineage>
</organism>
<accession>A0A485LS15</accession>
<name>A0A485LS15_9STRA</name>